<proteinExistence type="predicted"/>
<comment type="caution">
    <text evidence="1">The sequence shown here is derived from an EMBL/GenBank/DDBJ whole genome shotgun (WGS) entry which is preliminary data.</text>
</comment>
<dbReference type="Proteomes" id="UP000828941">
    <property type="component" value="Chromosome 5"/>
</dbReference>
<gene>
    <name evidence="1" type="ORF">L6164_012684</name>
</gene>
<accession>A0ACB9PB58</accession>
<protein>
    <submittedName>
        <fullName evidence="1">Uncharacterized protein</fullName>
    </submittedName>
</protein>
<evidence type="ECO:0000313" key="1">
    <source>
        <dbReference type="EMBL" id="KAI4345576.1"/>
    </source>
</evidence>
<name>A0ACB9PB58_BAUVA</name>
<keyword evidence="2" id="KW-1185">Reference proteome</keyword>
<evidence type="ECO:0000313" key="2">
    <source>
        <dbReference type="Proteomes" id="UP000828941"/>
    </source>
</evidence>
<organism evidence="1 2">
    <name type="scientific">Bauhinia variegata</name>
    <name type="common">Purple orchid tree</name>
    <name type="synonym">Phanera variegata</name>
    <dbReference type="NCBI Taxonomy" id="167791"/>
    <lineage>
        <taxon>Eukaryota</taxon>
        <taxon>Viridiplantae</taxon>
        <taxon>Streptophyta</taxon>
        <taxon>Embryophyta</taxon>
        <taxon>Tracheophyta</taxon>
        <taxon>Spermatophyta</taxon>
        <taxon>Magnoliopsida</taxon>
        <taxon>eudicotyledons</taxon>
        <taxon>Gunneridae</taxon>
        <taxon>Pentapetalae</taxon>
        <taxon>rosids</taxon>
        <taxon>fabids</taxon>
        <taxon>Fabales</taxon>
        <taxon>Fabaceae</taxon>
        <taxon>Cercidoideae</taxon>
        <taxon>Cercideae</taxon>
        <taxon>Bauhiniinae</taxon>
        <taxon>Bauhinia</taxon>
    </lineage>
</organism>
<sequence length="451" mass="52135">MRGCKQDFPPQSCDEAHPDSNDFDFSVLDGINWPGSDIKNYTQVSEEWCRQECLRDCHCAVAFYRSHDMMCWKKELLLSYGRDQGENDVKSFVKKRKNNSTRKNDQSIFVMIGLVLLGCLVILLVPGILFAYWSRHRKCKVCRTYQFKDGMNLRNFTYEELSKATDGFKEEVGRGVSAIVYKGVLLDGNQNVIAVKRLNNMANKYEEEFKAEVTAIGRTHHRNLVQLLGFCDEGEHKLLVYEYMRNGSLAKFIFDSKRPRWYQRVQIALGTARGLLYLHEECHGKIIHCDVKPQNVLLDDSYTAKISDFGLIKPLKTDQTLTNTIKRGTKGYIAPEWSQGMPVSSMVDVYSYGVLLVELICCRRNFGNENQMALVNWAYDCFKDKKLNMLLKDDKEALDDIKRVEKYLMIAFWCIQENAASRPTMMKVFRMLDGVVDVEFPSNPNYVARQF</sequence>
<reference evidence="1 2" key="1">
    <citation type="journal article" date="2022" name="DNA Res.">
        <title>Chromosomal-level genome assembly of the orchid tree Bauhinia variegata (Leguminosae; Cercidoideae) supports the allotetraploid origin hypothesis of Bauhinia.</title>
        <authorList>
            <person name="Zhong Y."/>
            <person name="Chen Y."/>
            <person name="Zheng D."/>
            <person name="Pang J."/>
            <person name="Liu Y."/>
            <person name="Luo S."/>
            <person name="Meng S."/>
            <person name="Qian L."/>
            <person name="Wei D."/>
            <person name="Dai S."/>
            <person name="Zhou R."/>
        </authorList>
    </citation>
    <scope>NUCLEOTIDE SEQUENCE [LARGE SCALE GENOMIC DNA]</scope>
    <source>
        <strain evidence="1">BV-YZ2020</strain>
    </source>
</reference>
<dbReference type="EMBL" id="CM039430">
    <property type="protein sequence ID" value="KAI4345576.1"/>
    <property type="molecule type" value="Genomic_DNA"/>
</dbReference>